<dbReference type="Gene3D" id="1.10.287.370">
    <property type="match status" value="1"/>
</dbReference>
<dbReference type="VEuPathDB" id="ToxoDB:LOC34619945"/>
<proteinExistence type="predicted"/>
<comment type="caution">
    <text evidence="1">The sequence shown here is derived from an EMBL/GenBank/DDBJ whole genome shotgun (WGS) entry which is preliminary data.</text>
</comment>
<keyword evidence="2" id="KW-1185">Reference proteome</keyword>
<dbReference type="EMBL" id="JROU02000416">
    <property type="protein sequence ID" value="OEH79355.1"/>
    <property type="molecule type" value="Genomic_DNA"/>
</dbReference>
<dbReference type="Proteomes" id="UP000095192">
    <property type="component" value="Unassembled WGS sequence"/>
</dbReference>
<dbReference type="FunCoup" id="A0A1D3D7C5">
    <property type="interactions" value="74"/>
</dbReference>
<accession>A0A1D3D7C5</accession>
<reference evidence="1 2" key="1">
    <citation type="journal article" date="2016" name="BMC Genomics">
        <title>Comparative genomics reveals Cyclospora cayetanensis possesses coccidia-like metabolism and invasion components but unique surface antigens.</title>
        <authorList>
            <person name="Liu S."/>
            <person name="Wang L."/>
            <person name="Zheng H."/>
            <person name="Xu Z."/>
            <person name="Roellig D.M."/>
            <person name="Li N."/>
            <person name="Frace M.A."/>
            <person name="Tang K."/>
            <person name="Arrowood M.J."/>
            <person name="Moss D.M."/>
            <person name="Zhang L."/>
            <person name="Feng Y."/>
            <person name="Xiao L."/>
        </authorList>
    </citation>
    <scope>NUCLEOTIDE SEQUENCE [LARGE SCALE GENOMIC DNA]</scope>
    <source>
        <strain evidence="1 2">CHN_HEN01</strain>
    </source>
</reference>
<sequence>MGASEEEVATLVRQSERILDAVLTEQLQKVQQKQNDILKEMLEVENLRDHIPLVRLQAQHVTKERRRRDASHLLVSVGFNFFLEMHLDEAEAFLKKKQDLLRKSFCRVTLAGLEGPSDFVRTYNGGLCGALGG</sequence>
<organism evidence="1 2">
    <name type="scientific">Cyclospora cayetanensis</name>
    <dbReference type="NCBI Taxonomy" id="88456"/>
    <lineage>
        <taxon>Eukaryota</taxon>
        <taxon>Sar</taxon>
        <taxon>Alveolata</taxon>
        <taxon>Apicomplexa</taxon>
        <taxon>Conoidasida</taxon>
        <taxon>Coccidia</taxon>
        <taxon>Eucoccidiorida</taxon>
        <taxon>Eimeriorina</taxon>
        <taxon>Eimeriidae</taxon>
        <taxon>Cyclospora</taxon>
    </lineage>
</organism>
<dbReference type="SUPFAM" id="SSF46579">
    <property type="entry name" value="Prefoldin"/>
    <property type="match status" value="1"/>
</dbReference>
<evidence type="ECO:0000313" key="2">
    <source>
        <dbReference type="Proteomes" id="UP000095192"/>
    </source>
</evidence>
<dbReference type="VEuPathDB" id="ToxoDB:cyc_03211"/>
<dbReference type="InterPro" id="IPR009053">
    <property type="entry name" value="Prefoldin"/>
</dbReference>
<dbReference type="InterPro" id="IPR004127">
    <property type="entry name" value="Prefoldin_subunit_alpha"/>
</dbReference>
<protein>
    <recommendedName>
        <fullName evidence="3">Prefoldin subunit</fullName>
    </recommendedName>
</protein>
<evidence type="ECO:0008006" key="3">
    <source>
        <dbReference type="Google" id="ProtNLM"/>
    </source>
</evidence>
<name>A0A1D3D7C5_9EIME</name>
<dbReference type="InParanoid" id="A0A1D3D7C5"/>
<evidence type="ECO:0000313" key="1">
    <source>
        <dbReference type="EMBL" id="OEH79355.1"/>
    </source>
</evidence>
<dbReference type="AlphaFoldDB" id="A0A1D3D7C5"/>
<dbReference type="Pfam" id="PF02996">
    <property type="entry name" value="Prefoldin"/>
    <property type="match status" value="1"/>
</dbReference>
<gene>
    <name evidence="1" type="ORF">cyc_03211</name>
</gene>